<dbReference type="Proteomes" id="UP001162060">
    <property type="component" value="Unassembled WGS sequence"/>
</dbReference>
<evidence type="ECO:0000313" key="2">
    <source>
        <dbReference type="EMBL" id="CAK7938024.1"/>
    </source>
</evidence>
<dbReference type="AlphaFoldDB" id="A0AAV1UIH3"/>
<evidence type="ECO:0000313" key="3">
    <source>
        <dbReference type="Proteomes" id="UP001162060"/>
    </source>
</evidence>
<reference evidence="1" key="1">
    <citation type="submission" date="2024-01" db="EMBL/GenBank/DDBJ databases">
        <authorList>
            <person name="Webb A."/>
        </authorList>
    </citation>
    <scope>NUCLEOTIDE SEQUENCE</scope>
    <source>
        <strain evidence="1">Pm1</strain>
    </source>
</reference>
<dbReference type="EMBL" id="CAKLBY020000228">
    <property type="protein sequence ID" value="CAK7938024.1"/>
    <property type="molecule type" value="Genomic_DNA"/>
</dbReference>
<accession>A0AAV1UIH3</accession>
<organism evidence="1 3">
    <name type="scientific">Peronospora matthiolae</name>
    <dbReference type="NCBI Taxonomy" id="2874970"/>
    <lineage>
        <taxon>Eukaryota</taxon>
        <taxon>Sar</taxon>
        <taxon>Stramenopiles</taxon>
        <taxon>Oomycota</taxon>
        <taxon>Peronosporomycetes</taxon>
        <taxon>Peronosporales</taxon>
        <taxon>Peronosporaceae</taxon>
        <taxon>Peronospora</taxon>
    </lineage>
</organism>
<evidence type="ECO:0000313" key="1">
    <source>
        <dbReference type="EMBL" id="CAK7934205.1"/>
    </source>
</evidence>
<proteinExistence type="predicted"/>
<comment type="caution">
    <text evidence="1">The sequence shown here is derived from an EMBL/GenBank/DDBJ whole genome shotgun (WGS) entry which is preliminary data.</text>
</comment>
<name>A0AAV1UIH3_9STRA</name>
<dbReference type="EMBL" id="CAKLBY020000197">
    <property type="protein sequence ID" value="CAK7934205.1"/>
    <property type="molecule type" value="Genomic_DNA"/>
</dbReference>
<protein>
    <submittedName>
        <fullName evidence="1">Uncharacterized protein</fullName>
    </submittedName>
</protein>
<gene>
    <name evidence="1" type="ORF">PM001_LOCUS19355</name>
    <name evidence="2" type="ORF">PM001_LOCUS23174</name>
</gene>
<sequence length="58" mass="6438">METIMNLSEAQHVTLEKLTALVGHDRVDLIAFQGPDALRARPEAFSNFECRLVDLTGP</sequence>